<evidence type="ECO:0000313" key="4">
    <source>
        <dbReference type="Proteomes" id="UP000005237"/>
    </source>
</evidence>
<keyword evidence="1" id="KW-0175">Coiled coil</keyword>
<reference evidence="4" key="1">
    <citation type="submission" date="2010-08" db="EMBL/GenBank/DDBJ databases">
        <authorList>
            <consortium name="Caenorhabditis japonica Sequencing Consortium"/>
            <person name="Wilson R.K."/>
        </authorList>
    </citation>
    <scope>NUCLEOTIDE SEQUENCE [LARGE SCALE GENOMIC DNA]</scope>
    <source>
        <strain evidence="4">DF5081</strain>
    </source>
</reference>
<sequence length="118" mass="12988">MTVLQTENERLQERIRKCESEKLAAEKRLRKAQRAFEAEKRTAEGLKANLQHAAEALAKSQRIADRLEKIIATITDTGAKSSPADSPLACPKATSSPPHAAYPLITHTILLSFQIAEP</sequence>
<protein>
    <submittedName>
        <fullName evidence="3">Uncharacterized protein</fullName>
    </submittedName>
</protein>
<proteinExistence type="predicted"/>
<feature type="coiled-coil region" evidence="1">
    <location>
        <begin position="1"/>
        <end position="49"/>
    </location>
</feature>
<name>A0A8R1IM05_CAEJA</name>
<feature type="region of interest" description="Disordered" evidence="2">
    <location>
        <begin position="78"/>
        <end position="97"/>
    </location>
</feature>
<organism evidence="3 4">
    <name type="scientific">Caenorhabditis japonica</name>
    <dbReference type="NCBI Taxonomy" id="281687"/>
    <lineage>
        <taxon>Eukaryota</taxon>
        <taxon>Metazoa</taxon>
        <taxon>Ecdysozoa</taxon>
        <taxon>Nematoda</taxon>
        <taxon>Chromadorea</taxon>
        <taxon>Rhabditida</taxon>
        <taxon>Rhabditina</taxon>
        <taxon>Rhabditomorpha</taxon>
        <taxon>Rhabditoidea</taxon>
        <taxon>Rhabditidae</taxon>
        <taxon>Peloderinae</taxon>
        <taxon>Caenorhabditis</taxon>
    </lineage>
</organism>
<dbReference type="AlphaFoldDB" id="A0A8R1IM05"/>
<evidence type="ECO:0000256" key="1">
    <source>
        <dbReference type="SAM" id="Coils"/>
    </source>
</evidence>
<evidence type="ECO:0000313" key="3">
    <source>
        <dbReference type="EnsemblMetazoa" id="CJA33072.1"/>
    </source>
</evidence>
<evidence type="ECO:0000256" key="2">
    <source>
        <dbReference type="SAM" id="MobiDB-lite"/>
    </source>
</evidence>
<keyword evidence="4" id="KW-1185">Reference proteome</keyword>
<accession>A0A8R1IM05</accession>
<dbReference type="Proteomes" id="UP000005237">
    <property type="component" value="Unassembled WGS sequence"/>
</dbReference>
<dbReference type="EnsemblMetazoa" id="CJA33072.1">
    <property type="protein sequence ID" value="CJA33072.1"/>
    <property type="gene ID" value="WBGene00208919"/>
</dbReference>
<reference evidence="3" key="2">
    <citation type="submission" date="2022-06" db="UniProtKB">
        <authorList>
            <consortium name="EnsemblMetazoa"/>
        </authorList>
    </citation>
    <scope>IDENTIFICATION</scope>
    <source>
        <strain evidence="3">DF5081</strain>
    </source>
</reference>